<reference evidence="2" key="1">
    <citation type="submission" date="2020-05" db="EMBL/GenBank/DDBJ databases">
        <authorList>
            <person name="Chiriac C."/>
            <person name="Salcher M."/>
            <person name="Ghai R."/>
            <person name="Kavagutti S V."/>
        </authorList>
    </citation>
    <scope>NUCLEOTIDE SEQUENCE</scope>
</reference>
<name>A0A6J6TMD2_9ZZZZ</name>
<dbReference type="EMBL" id="CAEZZA010000084">
    <property type="protein sequence ID" value="CAB4747853.1"/>
    <property type="molecule type" value="Genomic_DNA"/>
</dbReference>
<evidence type="ECO:0000313" key="2">
    <source>
        <dbReference type="EMBL" id="CAB4747853.1"/>
    </source>
</evidence>
<accession>A0A6J6TMD2</accession>
<protein>
    <submittedName>
        <fullName evidence="2">Unannotated protein</fullName>
    </submittedName>
</protein>
<dbReference type="AlphaFoldDB" id="A0A6J6TMD2"/>
<organism evidence="2">
    <name type="scientific">freshwater metagenome</name>
    <dbReference type="NCBI Taxonomy" id="449393"/>
    <lineage>
        <taxon>unclassified sequences</taxon>
        <taxon>metagenomes</taxon>
        <taxon>ecological metagenomes</taxon>
    </lineage>
</organism>
<proteinExistence type="predicted"/>
<sequence>MIGPDLAQLAGRAAHSRNIGALLARAAYRVEVHGRHHVPTSGPVMLVGSDLNLFSAAIVASVACRPIHTLIPGALAQRGDIPVISPGIAAARWALELLEAGAAIMVTTDVPPLGYVLAHGSVSITPVVVIGGSGKVADDPPRLRSKIEVYFCAPRTIPGSASKFGSSDPCAFRVVQGLSERVRQLTSDARNESARRSGRPVIGRVHR</sequence>
<gene>
    <name evidence="2" type="ORF">UFOPK2809_00738</name>
</gene>
<feature type="region of interest" description="Disordered" evidence="1">
    <location>
        <begin position="185"/>
        <end position="207"/>
    </location>
</feature>
<evidence type="ECO:0000256" key="1">
    <source>
        <dbReference type="SAM" id="MobiDB-lite"/>
    </source>
</evidence>